<proteinExistence type="predicted"/>
<evidence type="ECO:0000313" key="2">
    <source>
        <dbReference type="EMBL" id="MED6223222.1"/>
    </source>
</evidence>
<feature type="region of interest" description="Disordered" evidence="1">
    <location>
        <begin position="115"/>
        <end position="138"/>
    </location>
</feature>
<comment type="caution">
    <text evidence="2">The sequence shown here is derived from an EMBL/GenBank/DDBJ whole genome shotgun (WGS) entry which is preliminary data.</text>
</comment>
<protein>
    <submittedName>
        <fullName evidence="2">Uncharacterized protein</fullName>
    </submittedName>
</protein>
<keyword evidence="3" id="KW-1185">Reference proteome</keyword>
<accession>A0ABU6ZMK6</accession>
<name>A0ABU6ZMK6_9FABA</name>
<dbReference type="EMBL" id="JASCZI010272699">
    <property type="protein sequence ID" value="MED6223222.1"/>
    <property type="molecule type" value="Genomic_DNA"/>
</dbReference>
<organism evidence="2 3">
    <name type="scientific">Stylosanthes scabra</name>
    <dbReference type="NCBI Taxonomy" id="79078"/>
    <lineage>
        <taxon>Eukaryota</taxon>
        <taxon>Viridiplantae</taxon>
        <taxon>Streptophyta</taxon>
        <taxon>Embryophyta</taxon>
        <taxon>Tracheophyta</taxon>
        <taxon>Spermatophyta</taxon>
        <taxon>Magnoliopsida</taxon>
        <taxon>eudicotyledons</taxon>
        <taxon>Gunneridae</taxon>
        <taxon>Pentapetalae</taxon>
        <taxon>rosids</taxon>
        <taxon>fabids</taxon>
        <taxon>Fabales</taxon>
        <taxon>Fabaceae</taxon>
        <taxon>Papilionoideae</taxon>
        <taxon>50 kb inversion clade</taxon>
        <taxon>dalbergioids sensu lato</taxon>
        <taxon>Dalbergieae</taxon>
        <taxon>Pterocarpus clade</taxon>
        <taxon>Stylosanthes</taxon>
    </lineage>
</organism>
<dbReference type="Proteomes" id="UP001341840">
    <property type="component" value="Unassembled WGS sequence"/>
</dbReference>
<reference evidence="2 3" key="1">
    <citation type="journal article" date="2023" name="Plants (Basel)">
        <title>Bridging the Gap: Combining Genomics and Transcriptomics Approaches to Understand Stylosanthes scabra, an Orphan Legume from the Brazilian Caatinga.</title>
        <authorList>
            <person name="Ferreira-Neto J.R.C."/>
            <person name="da Silva M.D."/>
            <person name="Binneck E."/>
            <person name="de Melo N.F."/>
            <person name="da Silva R.H."/>
            <person name="de Melo A.L.T.M."/>
            <person name="Pandolfi V."/>
            <person name="Bustamante F.O."/>
            <person name="Brasileiro-Vidal A.C."/>
            <person name="Benko-Iseppon A.M."/>
        </authorList>
    </citation>
    <scope>NUCLEOTIDE SEQUENCE [LARGE SCALE GENOMIC DNA]</scope>
    <source>
        <tissue evidence="2">Leaves</tissue>
    </source>
</reference>
<evidence type="ECO:0000256" key="1">
    <source>
        <dbReference type="SAM" id="MobiDB-lite"/>
    </source>
</evidence>
<feature type="region of interest" description="Disordered" evidence="1">
    <location>
        <begin position="1"/>
        <end position="22"/>
    </location>
</feature>
<evidence type="ECO:0000313" key="3">
    <source>
        <dbReference type="Proteomes" id="UP001341840"/>
    </source>
</evidence>
<sequence length="138" mass="15139">MNPPSRTPGGVRDNSTRDHGAQLGGVGIVLSRLILPKFDPTKTQGKGNLTKSRFWHVKTWQKRDQPIPLPKLTQANLEQARSCLNLFKVSSQAHSPSFHVFSTFLGSKNVTQSPHHTKVTFGPSSRLGPNVVHLSKGP</sequence>
<gene>
    <name evidence="2" type="ORF">PIB30_071865</name>
</gene>